<evidence type="ECO:0000313" key="2">
    <source>
        <dbReference type="Proteomes" id="UP000008842"/>
    </source>
</evidence>
<dbReference type="Proteomes" id="UP000008842">
    <property type="component" value="Chromosome"/>
</dbReference>
<proteinExistence type="predicted"/>
<name>B2RLU6_PORG3</name>
<protein>
    <submittedName>
        <fullName evidence="1">Uncharacterized protein</fullName>
    </submittedName>
</protein>
<evidence type="ECO:0000313" key="1">
    <source>
        <dbReference type="EMBL" id="BAG34341.1"/>
    </source>
</evidence>
<reference evidence="1 2" key="1">
    <citation type="journal article" date="2008" name="DNA Res.">
        <title>Determination of the genome sequence of Porphyromonas gingivalis strain ATCC 33277 and genomic comparison with strain W83 revealed extensive genome rearrangements in P. gingivalis.</title>
        <authorList>
            <person name="Naito M."/>
            <person name="Hirakawa H."/>
            <person name="Yamashita A."/>
            <person name="Ohara N."/>
            <person name="Shoji M."/>
            <person name="Yukitake H."/>
            <person name="Nakayama K."/>
            <person name="Toh H."/>
            <person name="Yoshimura F."/>
            <person name="Kuhara S."/>
            <person name="Hattori M."/>
            <person name="Hayashi T."/>
            <person name="Nakayama K."/>
        </authorList>
    </citation>
    <scope>NUCLEOTIDE SEQUENCE [LARGE SCALE GENOMIC DNA]</scope>
    <source>
        <strain evidence="2">ATCC 33277 / DSM 20709 / CIP 103683 / JCM 12257 / NCTC 11834 / 2561</strain>
    </source>
</reference>
<accession>B2RLU6</accession>
<dbReference type="AlphaFoldDB" id="B2RLU6"/>
<dbReference type="HOGENOM" id="CLU_3383217_0_0_10"/>
<organism evidence="1 2">
    <name type="scientific">Porphyromonas gingivalis (strain ATCC 33277 / DSM 20709 / CIP 103683 / JCM 12257 / NCTC 11834 / 2561)</name>
    <dbReference type="NCBI Taxonomy" id="431947"/>
    <lineage>
        <taxon>Bacteria</taxon>
        <taxon>Pseudomonadati</taxon>
        <taxon>Bacteroidota</taxon>
        <taxon>Bacteroidia</taxon>
        <taxon>Bacteroidales</taxon>
        <taxon>Porphyromonadaceae</taxon>
        <taxon>Porphyromonas</taxon>
    </lineage>
</organism>
<dbReference type="KEGG" id="pgn:PGN_1822"/>
<sequence length="33" mass="3849">MLLFNLIHFASCVKDFVKTHFSLLALNLIKDKK</sequence>
<dbReference type="EMBL" id="AP009380">
    <property type="protein sequence ID" value="BAG34341.1"/>
    <property type="molecule type" value="Genomic_DNA"/>
</dbReference>
<gene>
    <name evidence="1" type="ordered locus">PGN_1822</name>
</gene>